<keyword evidence="10" id="KW-0547">Nucleotide-binding</keyword>
<dbReference type="InterPro" id="IPR008250">
    <property type="entry name" value="ATPase_P-typ_transduc_dom_A_sf"/>
</dbReference>
<dbReference type="STRING" id="460.Lstg_3357"/>
<comment type="subcellular location">
    <subcellularLocation>
        <location evidence="2">Cell inner membrane</location>
        <topology evidence="2">Multi-pass membrane protein</topology>
    </subcellularLocation>
</comment>
<keyword evidence="9 18" id="KW-0812">Transmembrane</keyword>
<dbReference type="GO" id="GO:0016887">
    <property type="term" value="F:ATP hydrolysis activity"/>
    <property type="evidence" value="ECO:0007669"/>
    <property type="project" value="InterPro"/>
</dbReference>
<feature type="transmembrane region" description="Helical" evidence="18">
    <location>
        <begin position="792"/>
        <end position="818"/>
    </location>
</feature>
<evidence type="ECO:0000259" key="19">
    <source>
        <dbReference type="SMART" id="SM00831"/>
    </source>
</evidence>
<dbReference type="SUPFAM" id="SSF56784">
    <property type="entry name" value="HAD-like"/>
    <property type="match status" value="1"/>
</dbReference>
<evidence type="ECO:0000256" key="15">
    <source>
        <dbReference type="ARBA" id="ARBA00023136"/>
    </source>
</evidence>
<evidence type="ECO:0000256" key="7">
    <source>
        <dbReference type="ARBA" id="ARBA00022519"/>
    </source>
</evidence>
<dbReference type="InterPro" id="IPR001757">
    <property type="entry name" value="P_typ_ATPase"/>
</dbReference>
<feature type="transmembrane region" description="Helical" evidence="18">
    <location>
        <begin position="760"/>
        <end position="780"/>
    </location>
</feature>
<dbReference type="Gene3D" id="1.20.1110.10">
    <property type="entry name" value="Calcium-transporting ATPase, transmembrane domain"/>
    <property type="match status" value="1"/>
</dbReference>
<dbReference type="PANTHER" id="PTHR42861">
    <property type="entry name" value="CALCIUM-TRANSPORTING ATPASE"/>
    <property type="match status" value="1"/>
</dbReference>
<keyword evidence="22" id="KW-1185">Reference proteome</keyword>
<comment type="function">
    <text evidence="1">Mediates magnesium influx to the cytosol.</text>
</comment>
<feature type="transmembrane region" description="Helical" evidence="18">
    <location>
        <begin position="276"/>
        <end position="300"/>
    </location>
</feature>
<evidence type="ECO:0000313" key="22">
    <source>
        <dbReference type="Proteomes" id="UP000054820"/>
    </source>
</evidence>
<dbReference type="NCBIfam" id="TIGR01524">
    <property type="entry name" value="ATPase-IIIB_Mg"/>
    <property type="match status" value="1"/>
</dbReference>
<evidence type="ECO:0000313" key="21">
    <source>
        <dbReference type="EMBL" id="STY21771.1"/>
    </source>
</evidence>
<dbReference type="InterPro" id="IPR023214">
    <property type="entry name" value="HAD_sf"/>
</dbReference>
<dbReference type="RefSeq" id="WP_058478790.1">
    <property type="nucleotide sequence ID" value="NZ_CAAAIO010000033.1"/>
</dbReference>
<evidence type="ECO:0000256" key="11">
    <source>
        <dbReference type="ARBA" id="ARBA00022840"/>
    </source>
</evidence>
<evidence type="ECO:0000256" key="12">
    <source>
        <dbReference type="ARBA" id="ARBA00022842"/>
    </source>
</evidence>
<keyword evidence="14 18" id="KW-1133">Transmembrane helix</keyword>
<evidence type="ECO:0000256" key="10">
    <source>
        <dbReference type="ARBA" id="ARBA00022741"/>
    </source>
</evidence>
<sequence>MDLLSLVTLNNQAVLTKLSSSLNGLTHAEAQKRQALYGFNEMRQSPYRLVIMEAISHSTNPLIAILLIAAVVSAFTGNVVSSVIIIIMVIMSIGLDYFQSHRSLVAMKKLQKHIASTANVLRDGQWGEIPCRELVSGDIIRLVAGDLIPADALLLKAKDLHVQQAALTGESLPVEKEAIQESSTPQNPQEAKNAVFSGSSVVSGTATAVVVATGQNTQFGDIVKSLSKVAPHTEFEKGITRFGLFIMKVVFFLVVFVFAVNIYLKRSLLESLLFAVALAVGLTPELLPMITTVTLAAGAVHMAKKNVIVKNLSAIQNFGSIDILCSDKTGTITTGEMILEQYIDPLGNKSENVMLLAYLNSLCGTEIPNPFNMAVLKRVNINPLDAAILKHDHPDVQTYHKVDEIPFDFERRRSSVVVDKSGSHMLIAKGAPEFVICDCTHYELDGKIHSLDDTTRKKIESTFLSLSEQGYRTLAVAYREIETKASYHIPDEKSMVVAGFLAFFDPPLEETPTIIKKLFKEGVKIKILTGDNELVTRHVCQQVGLDANRMLLGEQLNHITDMALGEIAEEVDVFARISPMQKQRIISVLRARGHVVGYIGDGINDVPSLHSADVGISVAGAVDVAREAADIILLKRHLSVLLKGILEGRKSFGNVMKYLMMGTSSNFGNMLSMAGAILLLPFLPMLPTQILLNNLLYDTSQIVIPTDNVDPSFARKPKHWDIGIIRKFMFYIGPISSIFDFITFFVMLKVFAATEALFQTGWFVESLATQTLVVFVIRSVKSPWQSKPSNPLIIMVLSVVFIATVLPFTSLATFWGFVPLPPSYFLFLVAATLTYLFLVEIIKKRLMWRWIEDQGP</sequence>
<dbReference type="Proteomes" id="UP000255110">
    <property type="component" value="Unassembled WGS sequence"/>
</dbReference>
<evidence type="ECO:0000256" key="9">
    <source>
        <dbReference type="ARBA" id="ARBA00022692"/>
    </source>
</evidence>
<feature type="transmembrane region" description="Helical" evidence="18">
    <location>
        <begin position="79"/>
        <end position="98"/>
    </location>
</feature>
<dbReference type="Pfam" id="PF13246">
    <property type="entry name" value="Cation_ATPase"/>
    <property type="match status" value="1"/>
</dbReference>
<dbReference type="PRINTS" id="PR01836">
    <property type="entry name" value="MGATPASE"/>
</dbReference>
<evidence type="ECO:0000256" key="3">
    <source>
        <dbReference type="ARBA" id="ARBA00008746"/>
    </source>
</evidence>
<name>A0A378LCD9_9GAMM</name>
<evidence type="ECO:0000256" key="16">
    <source>
        <dbReference type="ARBA" id="ARBA00029806"/>
    </source>
</evidence>
<evidence type="ECO:0000256" key="13">
    <source>
        <dbReference type="ARBA" id="ARBA00022967"/>
    </source>
</evidence>
<evidence type="ECO:0000256" key="4">
    <source>
        <dbReference type="ARBA" id="ARBA00012786"/>
    </source>
</evidence>
<dbReference type="EC" id="7.2.2.14" evidence="4"/>
<dbReference type="InterPro" id="IPR023298">
    <property type="entry name" value="ATPase_P-typ_TM_dom_sf"/>
</dbReference>
<feature type="transmembrane region" description="Helical" evidence="18">
    <location>
        <begin position="49"/>
        <end position="73"/>
    </location>
</feature>
<organism evidence="21 23">
    <name type="scientific">Legionella steigerwaltii</name>
    <dbReference type="NCBI Taxonomy" id="460"/>
    <lineage>
        <taxon>Bacteria</taxon>
        <taxon>Pseudomonadati</taxon>
        <taxon>Pseudomonadota</taxon>
        <taxon>Gammaproteobacteria</taxon>
        <taxon>Legionellales</taxon>
        <taxon>Legionellaceae</taxon>
        <taxon>Legionella</taxon>
    </lineage>
</organism>
<evidence type="ECO:0000313" key="23">
    <source>
        <dbReference type="Proteomes" id="UP000255110"/>
    </source>
</evidence>
<feature type="transmembrane region" description="Helical" evidence="18">
    <location>
        <begin position="824"/>
        <end position="842"/>
    </location>
</feature>
<reference evidence="21 23" key="2">
    <citation type="submission" date="2018-06" db="EMBL/GenBank/DDBJ databases">
        <authorList>
            <consortium name="Pathogen Informatics"/>
            <person name="Doyle S."/>
        </authorList>
    </citation>
    <scope>NUCLEOTIDE SEQUENCE [LARGE SCALE GENOMIC DNA]</scope>
    <source>
        <strain evidence="21 23">NCTC11991</strain>
    </source>
</reference>
<dbReference type="SUPFAM" id="SSF81653">
    <property type="entry name" value="Calcium ATPase, transduction domain A"/>
    <property type="match status" value="1"/>
</dbReference>
<dbReference type="Gene3D" id="3.40.1110.10">
    <property type="entry name" value="Calcium-transporting ATPase, cytoplasmic domain N"/>
    <property type="match status" value="1"/>
</dbReference>
<feature type="transmembrane region" description="Helical" evidence="18">
    <location>
        <begin position="728"/>
        <end position="748"/>
    </location>
</feature>
<evidence type="ECO:0000256" key="2">
    <source>
        <dbReference type="ARBA" id="ARBA00004429"/>
    </source>
</evidence>
<feature type="transmembrane region" description="Helical" evidence="18">
    <location>
        <begin position="242"/>
        <end position="264"/>
    </location>
</feature>
<evidence type="ECO:0000256" key="6">
    <source>
        <dbReference type="ARBA" id="ARBA00022475"/>
    </source>
</evidence>
<dbReference type="Gene3D" id="3.40.50.1000">
    <property type="entry name" value="HAD superfamily/HAD-like"/>
    <property type="match status" value="1"/>
</dbReference>
<dbReference type="InterPro" id="IPR044492">
    <property type="entry name" value="P_typ_ATPase_HD_dom"/>
</dbReference>
<dbReference type="OrthoDB" id="9814270at2"/>
<dbReference type="InterPro" id="IPR006415">
    <property type="entry name" value="P-type_ATPase_IIIB"/>
</dbReference>
<evidence type="ECO:0000256" key="17">
    <source>
        <dbReference type="ARBA" id="ARBA00047295"/>
    </source>
</evidence>
<dbReference type="SUPFAM" id="SSF81665">
    <property type="entry name" value="Calcium ATPase, transmembrane domain M"/>
    <property type="match status" value="1"/>
</dbReference>
<keyword evidence="11" id="KW-0067">ATP-binding</keyword>
<dbReference type="Proteomes" id="UP000054820">
    <property type="component" value="Unassembled WGS sequence"/>
</dbReference>
<dbReference type="NCBIfam" id="TIGR01494">
    <property type="entry name" value="ATPase_P-type"/>
    <property type="match status" value="2"/>
</dbReference>
<dbReference type="SFLD" id="SFLDF00027">
    <property type="entry name" value="p-type_atpase"/>
    <property type="match status" value="1"/>
</dbReference>
<feature type="domain" description="Cation-transporting P-type ATPase N-terminal" evidence="19">
    <location>
        <begin position="5"/>
        <end position="78"/>
    </location>
</feature>
<accession>A0A378LCD9</accession>
<comment type="catalytic activity">
    <reaction evidence="17">
        <text>Mg(2+)(out) + ATP + H2O = Mg(2+)(in) + ADP + phosphate + H(+)</text>
        <dbReference type="Rhea" id="RHEA:10260"/>
        <dbReference type="ChEBI" id="CHEBI:15377"/>
        <dbReference type="ChEBI" id="CHEBI:15378"/>
        <dbReference type="ChEBI" id="CHEBI:18420"/>
        <dbReference type="ChEBI" id="CHEBI:30616"/>
        <dbReference type="ChEBI" id="CHEBI:43474"/>
        <dbReference type="ChEBI" id="CHEBI:456216"/>
        <dbReference type="EC" id="7.2.2.14"/>
    </reaction>
</comment>
<evidence type="ECO:0000256" key="5">
    <source>
        <dbReference type="ARBA" id="ARBA00013555"/>
    </source>
</evidence>
<dbReference type="EMBL" id="LNYZ01000043">
    <property type="protein sequence ID" value="KTD69916.1"/>
    <property type="molecule type" value="Genomic_DNA"/>
</dbReference>
<evidence type="ECO:0000256" key="1">
    <source>
        <dbReference type="ARBA" id="ARBA00003954"/>
    </source>
</evidence>
<dbReference type="GO" id="GO:0005524">
    <property type="term" value="F:ATP binding"/>
    <property type="evidence" value="ECO:0007669"/>
    <property type="project" value="UniProtKB-KW"/>
</dbReference>
<keyword evidence="13" id="KW-1278">Translocase</keyword>
<dbReference type="GO" id="GO:0015444">
    <property type="term" value="F:P-type magnesium transporter activity"/>
    <property type="evidence" value="ECO:0007669"/>
    <property type="project" value="UniProtKB-EC"/>
</dbReference>
<evidence type="ECO:0000256" key="18">
    <source>
        <dbReference type="SAM" id="Phobius"/>
    </source>
</evidence>
<dbReference type="InterPro" id="IPR006068">
    <property type="entry name" value="ATPase_P-typ_cation-transptr_C"/>
</dbReference>
<keyword evidence="8" id="KW-0597">Phosphoprotein</keyword>
<dbReference type="Gene3D" id="2.70.150.10">
    <property type="entry name" value="Calcium-transporting ATPase, cytoplasmic transduction domain A"/>
    <property type="match status" value="1"/>
</dbReference>
<protein>
    <recommendedName>
        <fullName evidence="5">Magnesium-transporting ATPase, P-type 1</fullName>
        <ecNumber evidence="4">7.2.2.14</ecNumber>
    </recommendedName>
    <alternativeName>
        <fullName evidence="16">Mg(2+) transport ATPase, P-type 1</fullName>
    </alternativeName>
</protein>
<evidence type="ECO:0000256" key="8">
    <source>
        <dbReference type="ARBA" id="ARBA00022553"/>
    </source>
</evidence>
<keyword evidence="12" id="KW-0460">Magnesium</keyword>
<dbReference type="InterPro" id="IPR059000">
    <property type="entry name" value="ATPase_P-type_domA"/>
</dbReference>
<proteinExistence type="inferred from homology"/>
<dbReference type="InterPro" id="IPR036412">
    <property type="entry name" value="HAD-like_sf"/>
</dbReference>
<dbReference type="InterPro" id="IPR004014">
    <property type="entry name" value="ATPase_P-typ_cation-transptr_N"/>
</dbReference>
<dbReference type="SFLD" id="SFLDS00003">
    <property type="entry name" value="Haloacid_Dehalogenase"/>
    <property type="match status" value="1"/>
</dbReference>
<dbReference type="SFLD" id="SFLDG00002">
    <property type="entry name" value="C1.7:_P-type_atpase_like"/>
    <property type="match status" value="1"/>
</dbReference>
<comment type="similarity">
    <text evidence="3">Belongs to the cation transport ATPase (P-type) (TC 3.A.3) family. Type IIIB subfamily.</text>
</comment>
<dbReference type="GO" id="GO:0005886">
    <property type="term" value="C:plasma membrane"/>
    <property type="evidence" value="ECO:0007669"/>
    <property type="project" value="UniProtKB-SubCell"/>
</dbReference>
<dbReference type="EMBL" id="UGOY01000001">
    <property type="protein sequence ID" value="STY21771.1"/>
    <property type="molecule type" value="Genomic_DNA"/>
</dbReference>
<dbReference type="InterPro" id="IPR018303">
    <property type="entry name" value="ATPase_P-typ_P_site"/>
</dbReference>
<dbReference type="Pfam" id="PF00122">
    <property type="entry name" value="E1-E2_ATPase"/>
    <property type="match status" value="1"/>
</dbReference>
<reference evidence="20 22" key="1">
    <citation type="submission" date="2015-11" db="EMBL/GenBank/DDBJ databases">
        <title>Genomic analysis of 38 Legionella species identifies large and diverse effector repertoires.</title>
        <authorList>
            <person name="Burstein D."/>
            <person name="Amaro F."/>
            <person name="Zusman T."/>
            <person name="Lifshitz Z."/>
            <person name="Cohen O."/>
            <person name="Gilbert J.A."/>
            <person name="Pupko T."/>
            <person name="Shuman H.A."/>
            <person name="Segal G."/>
        </authorList>
    </citation>
    <scope>NUCLEOTIDE SEQUENCE [LARGE SCALE GENOMIC DNA]</scope>
    <source>
        <strain evidence="20 22">SC-18-C9</strain>
    </source>
</reference>
<evidence type="ECO:0000313" key="20">
    <source>
        <dbReference type="EMBL" id="KTD69916.1"/>
    </source>
</evidence>
<dbReference type="AlphaFoldDB" id="A0A378LCD9"/>
<dbReference type="Pfam" id="PF00689">
    <property type="entry name" value="Cation_ATPase_C"/>
    <property type="match status" value="1"/>
</dbReference>
<dbReference type="InterPro" id="IPR023299">
    <property type="entry name" value="ATPase_P-typ_cyto_dom_N"/>
</dbReference>
<dbReference type="PROSITE" id="PS00154">
    <property type="entry name" value="ATPASE_E1_E2"/>
    <property type="match status" value="1"/>
</dbReference>
<keyword evidence="21" id="KW-0378">Hydrolase</keyword>
<keyword evidence="7" id="KW-0997">Cell inner membrane</keyword>
<evidence type="ECO:0000256" key="14">
    <source>
        <dbReference type="ARBA" id="ARBA00022989"/>
    </source>
</evidence>
<gene>
    <name evidence="21" type="primary">mgtA</name>
    <name evidence="20" type="ORF">Lstg_3357</name>
    <name evidence="21" type="ORF">NCTC11991_00340</name>
</gene>
<dbReference type="SMART" id="SM00831">
    <property type="entry name" value="Cation_ATPase_N"/>
    <property type="match status" value="1"/>
</dbReference>
<dbReference type="Pfam" id="PF00690">
    <property type="entry name" value="Cation_ATPase_N"/>
    <property type="match status" value="1"/>
</dbReference>
<keyword evidence="15 18" id="KW-0472">Membrane</keyword>
<keyword evidence="6" id="KW-1003">Cell membrane</keyword>